<name>A0AAD0PVE5_PSEAV</name>
<organism evidence="1 2">
    <name type="scientific">Pseudomonas amygdali pv. lachrymans str. M301315</name>
    <dbReference type="NCBI Taxonomy" id="629260"/>
    <lineage>
        <taxon>Bacteria</taxon>
        <taxon>Pseudomonadati</taxon>
        <taxon>Pseudomonadota</taxon>
        <taxon>Gammaproteobacteria</taxon>
        <taxon>Pseudomonadales</taxon>
        <taxon>Pseudomonadaceae</taxon>
        <taxon>Pseudomonas</taxon>
        <taxon>Pseudomonas amygdali</taxon>
    </lineage>
</organism>
<protein>
    <submittedName>
        <fullName evidence="1">Uncharacterized protein</fullName>
    </submittedName>
</protein>
<dbReference type="AlphaFoldDB" id="A0AAD0PVE5"/>
<dbReference type="Proteomes" id="UP000006426">
    <property type="component" value="Plasmid pmppla107"/>
</dbReference>
<gene>
    <name evidence="1" type="ORF">PLA107_030440</name>
</gene>
<accession>A0AAD0PVE5</accession>
<evidence type="ECO:0000313" key="2">
    <source>
        <dbReference type="Proteomes" id="UP000006426"/>
    </source>
</evidence>
<keyword evidence="1" id="KW-0614">Plasmid</keyword>
<dbReference type="EMBL" id="CP031226">
    <property type="protein sequence ID" value="AXH59547.1"/>
    <property type="molecule type" value="Genomic_DNA"/>
</dbReference>
<geneLocation type="plasmid" evidence="2">
    <name>pmppla107</name>
</geneLocation>
<proteinExistence type="predicted"/>
<sequence>MTILVLGIWRSRYGQLASYSMTSADVEMAQLVHDALNALWIQDALVAQEFFQLVPVVRFKIVIGVIDRHRVKLNFSLHMHLVNI</sequence>
<reference evidence="1 2" key="1">
    <citation type="journal article" date="2011" name="PLoS Pathog.">
        <title>Dynamic evolution of pathogenicity revealed by sequencing and comparative genomics of 19 Pseudomonas syringae isolates.</title>
        <authorList>
            <person name="Baltrus D.A."/>
            <person name="Nishimura M.T."/>
            <person name="Romanchuk A."/>
            <person name="Chang J.H."/>
            <person name="Mukhtar M.S."/>
            <person name="Cherkis K."/>
            <person name="Roach J."/>
            <person name="Grant S.R."/>
            <person name="Jones C.D."/>
            <person name="Dangl J.L."/>
        </authorList>
    </citation>
    <scope>NUCLEOTIDE SEQUENCE [LARGE SCALE GENOMIC DNA]</scope>
    <source>
        <strain evidence="1 2">M301315</strain>
    </source>
</reference>
<evidence type="ECO:0000313" key="1">
    <source>
        <dbReference type="EMBL" id="AXH59547.1"/>
    </source>
</evidence>